<comment type="similarity">
    <text evidence="4">Belongs to the GreA/GreB family. GreB subfamily.</text>
</comment>
<dbReference type="InterPro" id="IPR036953">
    <property type="entry name" value="GreA/GreB_C_sf"/>
</dbReference>
<keyword evidence="1 4" id="KW-0805">Transcription regulation</keyword>
<evidence type="ECO:0000256" key="1">
    <source>
        <dbReference type="ARBA" id="ARBA00023015"/>
    </source>
</evidence>
<feature type="domain" description="Transcription elongation factor GreA/GreB C-terminal" evidence="5">
    <location>
        <begin position="81"/>
        <end position="155"/>
    </location>
</feature>
<feature type="domain" description="Transcription elongation factor GreA/GreB N-terminal" evidence="6">
    <location>
        <begin position="5"/>
        <end position="74"/>
    </location>
</feature>
<dbReference type="InterPro" id="IPR023459">
    <property type="entry name" value="Tscrpt_elong_fac_GreA/B_fam"/>
</dbReference>
<dbReference type="HAMAP" id="MF_00105">
    <property type="entry name" value="GreA_GreB"/>
    <property type="match status" value="1"/>
</dbReference>
<evidence type="ECO:0000313" key="8">
    <source>
        <dbReference type="Proteomes" id="UP001155059"/>
    </source>
</evidence>
<dbReference type="InterPro" id="IPR036805">
    <property type="entry name" value="Tscrpt_elong_fac_GreA/B_N_sf"/>
</dbReference>
<dbReference type="InterPro" id="IPR028624">
    <property type="entry name" value="Tscrpt_elong_fac_GreA/B"/>
</dbReference>
<dbReference type="AlphaFoldDB" id="A0A9X1YXP4"/>
<dbReference type="GO" id="GO:0003677">
    <property type="term" value="F:DNA binding"/>
    <property type="evidence" value="ECO:0007669"/>
    <property type="project" value="UniProtKB-UniRule"/>
</dbReference>
<dbReference type="PANTHER" id="PTHR30437:SF6">
    <property type="entry name" value="TRANSCRIPTION ELONGATION FACTOR GREB"/>
    <property type="match status" value="1"/>
</dbReference>
<keyword evidence="7" id="KW-0251">Elongation factor</keyword>
<dbReference type="NCBIfam" id="NF002506">
    <property type="entry name" value="PRK01885.1"/>
    <property type="match status" value="1"/>
</dbReference>
<dbReference type="Proteomes" id="UP001155059">
    <property type="component" value="Unassembled WGS sequence"/>
</dbReference>
<keyword evidence="7" id="KW-0648">Protein biosynthesis</keyword>
<dbReference type="FunFam" id="3.10.50.30:FF:000001">
    <property type="entry name" value="Transcription elongation factor GreA"/>
    <property type="match status" value="1"/>
</dbReference>
<keyword evidence="3 4" id="KW-0804">Transcription</keyword>
<sequence>MSTKLITQEGYEALKKELDYLWREHRPDITQKVTWAASLGDRSENADYQYNKKLLREIDRRVRYLRKRLEDMKVVPYAPEQEGRVFFGAWVEVENEEGETKRFRIVGYDEIYGRNDYISIDAPMARALLKKEVGDEALVQTPGGETCWWINLIEYNR</sequence>
<gene>
    <name evidence="4 7" type="primary">greB</name>
    <name evidence="7" type="ORF">M1B34_21475</name>
</gene>
<comment type="caution">
    <text evidence="7">The sequence shown here is derived from an EMBL/GenBank/DDBJ whole genome shotgun (WGS) entry which is preliminary data.</text>
</comment>
<dbReference type="Gene3D" id="3.10.50.30">
    <property type="entry name" value="Transcription elongation factor, GreA/GreB, C-terminal domain"/>
    <property type="match status" value="1"/>
</dbReference>
<name>A0A9X1YXP4_9PSED</name>
<dbReference type="InterPro" id="IPR022691">
    <property type="entry name" value="Tscrpt_elong_fac_GreA/B_N"/>
</dbReference>
<evidence type="ECO:0000256" key="4">
    <source>
        <dbReference type="HAMAP-Rule" id="MF_00930"/>
    </source>
</evidence>
<dbReference type="NCBIfam" id="TIGR01461">
    <property type="entry name" value="greB"/>
    <property type="match status" value="1"/>
</dbReference>
<reference evidence="7 8" key="2">
    <citation type="journal article" date="2023" name="Plant Pathol.">
        <title>Dismantling and reorganizing Pseudomonas marginalis sensu#lato.</title>
        <authorList>
            <person name="Sawada H."/>
            <person name="Fujikawa T."/>
            <person name="Satou M."/>
        </authorList>
    </citation>
    <scope>NUCLEOTIDE SEQUENCE [LARGE SCALE GENOMIC DNA]</scope>
    <source>
        <strain evidence="7 8">MAFF 302030</strain>
    </source>
</reference>
<comment type="function">
    <text evidence="4">Necessary for efficient RNA polymerase transcription elongation past template-encoded arresting sites. The arresting sites in DNA have the property of trapping a certain fraction of elongating RNA polymerases that pass through, resulting in locked ternary complexes. Cleavage of the nascent transcript by cleavage factors such as GreA or GreB allows the resumption of elongation from the new 3'terminus. GreB releases sequences of up to 9 nucleotides in length.</text>
</comment>
<dbReference type="InterPro" id="IPR001437">
    <property type="entry name" value="Tscrpt_elong_fac_GreA/B_C"/>
</dbReference>
<dbReference type="RefSeq" id="WP_268266171.1">
    <property type="nucleotide sequence ID" value="NZ_JALQCW010000059.1"/>
</dbReference>
<dbReference type="GO" id="GO:0006354">
    <property type="term" value="P:DNA-templated transcription elongation"/>
    <property type="evidence" value="ECO:0007669"/>
    <property type="project" value="TreeGrafter"/>
</dbReference>
<organism evidence="7 8">
    <name type="scientific">Pseudomonas morbosilactucae</name>
    <dbReference type="NCBI Taxonomy" id="2938197"/>
    <lineage>
        <taxon>Bacteria</taxon>
        <taxon>Pseudomonadati</taxon>
        <taxon>Pseudomonadota</taxon>
        <taxon>Gammaproteobacteria</taxon>
        <taxon>Pseudomonadales</taxon>
        <taxon>Pseudomonadaceae</taxon>
        <taxon>Pseudomonas</taxon>
    </lineage>
</organism>
<dbReference type="GO" id="GO:0003746">
    <property type="term" value="F:translation elongation factor activity"/>
    <property type="evidence" value="ECO:0007669"/>
    <property type="project" value="UniProtKB-KW"/>
</dbReference>
<dbReference type="EMBL" id="JALQCW010000059">
    <property type="protein sequence ID" value="MCK9800193.1"/>
    <property type="molecule type" value="Genomic_DNA"/>
</dbReference>
<dbReference type="Gene3D" id="1.10.287.180">
    <property type="entry name" value="Transcription elongation factor, GreA/GreB, N-terminal domain"/>
    <property type="match status" value="1"/>
</dbReference>
<protein>
    <recommendedName>
        <fullName evidence="4">Transcription elongation factor GreB</fullName>
    </recommendedName>
    <alternativeName>
        <fullName evidence="4">Transcript cleavage factor GreB</fullName>
    </alternativeName>
</protein>
<evidence type="ECO:0000256" key="3">
    <source>
        <dbReference type="ARBA" id="ARBA00023163"/>
    </source>
</evidence>
<dbReference type="FunFam" id="1.10.287.180:FF:000001">
    <property type="entry name" value="Transcription elongation factor GreA"/>
    <property type="match status" value="1"/>
</dbReference>
<dbReference type="HAMAP" id="MF_00930">
    <property type="entry name" value="GreB"/>
    <property type="match status" value="1"/>
</dbReference>
<evidence type="ECO:0000259" key="5">
    <source>
        <dbReference type="Pfam" id="PF01272"/>
    </source>
</evidence>
<dbReference type="SUPFAM" id="SSF54534">
    <property type="entry name" value="FKBP-like"/>
    <property type="match status" value="1"/>
</dbReference>
<accession>A0A9X1YXP4</accession>
<dbReference type="GO" id="GO:0032784">
    <property type="term" value="P:regulation of DNA-templated transcription elongation"/>
    <property type="evidence" value="ECO:0007669"/>
    <property type="project" value="UniProtKB-UniRule"/>
</dbReference>
<evidence type="ECO:0000256" key="2">
    <source>
        <dbReference type="ARBA" id="ARBA00023125"/>
    </source>
</evidence>
<reference evidence="7 8" key="1">
    <citation type="journal article" date="2022" name="Int. J. Syst. Evol. Microbiol.">
        <title>Pseudomonas aegrilactucae sp. nov. and Pseudomonas morbosilactucae sp. nov., pathogens causing bacterial rot of lettuce in Japan.</title>
        <authorList>
            <person name="Sawada H."/>
            <person name="Fujikawa T."/>
            <person name="Satou M."/>
        </authorList>
    </citation>
    <scope>NUCLEOTIDE SEQUENCE [LARGE SCALE GENOMIC DNA]</scope>
    <source>
        <strain evidence="7 8">MAFF 302030</strain>
    </source>
</reference>
<dbReference type="PIRSF" id="PIRSF006092">
    <property type="entry name" value="GreA_GreB"/>
    <property type="match status" value="1"/>
</dbReference>
<dbReference type="SUPFAM" id="SSF46557">
    <property type="entry name" value="GreA transcript cleavage protein, N-terminal domain"/>
    <property type="match status" value="1"/>
</dbReference>
<dbReference type="PROSITE" id="PS00829">
    <property type="entry name" value="GREAB_1"/>
    <property type="match status" value="1"/>
</dbReference>
<proteinExistence type="inferred from homology"/>
<keyword evidence="2 4" id="KW-0238">DNA-binding</keyword>
<dbReference type="PANTHER" id="PTHR30437">
    <property type="entry name" value="TRANSCRIPTION ELONGATION FACTOR GREA"/>
    <property type="match status" value="1"/>
</dbReference>
<evidence type="ECO:0000259" key="6">
    <source>
        <dbReference type="Pfam" id="PF03449"/>
    </source>
</evidence>
<dbReference type="InterPro" id="IPR006358">
    <property type="entry name" value="Tscrpt_elong_fac_GreB"/>
</dbReference>
<dbReference type="GO" id="GO:0070063">
    <property type="term" value="F:RNA polymerase binding"/>
    <property type="evidence" value="ECO:0007669"/>
    <property type="project" value="InterPro"/>
</dbReference>
<dbReference type="InterPro" id="IPR018151">
    <property type="entry name" value="TF_GreA/GreB_CS"/>
</dbReference>
<evidence type="ECO:0000313" key="7">
    <source>
        <dbReference type="EMBL" id="MCK9800193.1"/>
    </source>
</evidence>
<dbReference type="Pfam" id="PF03449">
    <property type="entry name" value="GreA_GreB_N"/>
    <property type="match status" value="1"/>
</dbReference>
<dbReference type="Pfam" id="PF01272">
    <property type="entry name" value="GreA_GreB"/>
    <property type="match status" value="1"/>
</dbReference>